<keyword evidence="1" id="KW-0732">Signal</keyword>
<protein>
    <recommendedName>
        <fullName evidence="4">GPI anchored serine-threonine rich protein</fullName>
    </recommendedName>
</protein>
<name>A0AAJ0MBW0_9PEZI</name>
<feature type="chain" id="PRO_5042533907" description="GPI anchored serine-threonine rich protein" evidence="1">
    <location>
        <begin position="19"/>
        <end position="210"/>
    </location>
</feature>
<evidence type="ECO:0000313" key="2">
    <source>
        <dbReference type="EMBL" id="KAK3348969.1"/>
    </source>
</evidence>
<feature type="signal peptide" evidence="1">
    <location>
        <begin position="1"/>
        <end position="18"/>
    </location>
</feature>
<evidence type="ECO:0008006" key="4">
    <source>
        <dbReference type="Google" id="ProtNLM"/>
    </source>
</evidence>
<dbReference type="Proteomes" id="UP001275084">
    <property type="component" value="Unassembled WGS sequence"/>
</dbReference>
<dbReference type="EMBL" id="JAUIQD010000005">
    <property type="protein sequence ID" value="KAK3348969.1"/>
    <property type="molecule type" value="Genomic_DNA"/>
</dbReference>
<dbReference type="AlphaFoldDB" id="A0AAJ0MBW0"/>
<reference evidence="2" key="1">
    <citation type="journal article" date="2023" name="Mol. Phylogenet. Evol.">
        <title>Genome-scale phylogeny and comparative genomics of the fungal order Sordariales.</title>
        <authorList>
            <person name="Hensen N."/>
            <person name="Bonometti L."/>
            <person name="Westerberg I."/>
            <person name="Brannstrom I.O."/>
            <person name="Guillou S."/>
            <person name="Cros-Aarteil S."/>
            <person name="Calhoun S."/>
            <person name="Haridas S."/>
            <person name="Kuo A."/>
            <person name="Mondo S."/>
            <person name="Pangilinan J."/>
            <person name="Riley R."/>
            <person name="LaButti K."/>
            <person name="Andreopoulos B."/>
            <person name="Lipzen A."/>
            <person name="Chen C."/>
            <person name="Yan M."/>
            <person name="Daum C."/>
            <person name="Ng V."/>
            <person name="Clum A."/>
            <person name="Steindorff A."/>
            <person name="Ohm R.A."/>
            <person name="Martin F."/>
            <person name="Silar P."/>
            <person name="Natvig D.O."/>
            <person name="Lalanne C."/>
            <person name="Gautier V."/>
            <person name="Ament-Velasquez S.L."/>
            <person name="Kruys A."/>
            <person name="Hutchinson M.I."/>
            <person name="Powell A.J."/>
            <person name="Barry K."/>
            <person name="Miller A.N."/>
            <person name="Grigoriev I.V."/>
            <person name="Debuchy R."/>
            <person name="Gladieux P."/>
            <person name="Hiltunen Thoren M."/>
            <person name="Johannesson H."/>
        </authorList>
    </citation>
    <scope>NUCLEOTIDE SEQUENCE</scope>
    <source>
        <strain evidence="2">CBS 955.72</strain>
    </source>
</reference>
<gene>
    <name evidence="2" type="ORF">B0T25DRAFT_232010</name>
</gene>
<proteinExistence type="predicted"/>
<accession>A0AAJ0MBW0</accession>
<reference evidence="2" key="2">
    <citation type="submission" date="2023-06" db="EMBL/GenBank/DDBJ databases">
        <authorList>
            <consortium name="Lawrence Berkeley National Laboratory"/>
            <person name="Haridas S."/>
            <person name="Hensen N."/>
            <person name="Bonometti L."/>
            <person name="Westerberg I."/>
            <person name="Brannstrom I.O."/>
            <person name="Guillou S."/>
            <person name="Cros-Aarteil S."/>
            <person name="Calhoun S."/>
            <person name="Kuo A."/>
            <person name="Mondo S."/>
            <person name="Pangilinan J."/>
            <person name="Riley R."/>
            <person name="Labutti K."/>
            <person name="Andreopoulos B."/>
            <person name="Lipzen A."/>
            <person name="Chen C."/>
            <person name="Yanf M."/>
            <person name="Daum C."/>
            <person name="Ng V."/>
            <person name="Clum A."/>
            <person name="Steindorff A."/>
            <person name="Ohm R."/>
            <person name="Martin F."/>
            <person name="Silar P."/>
            <person name="Natvig D."/>
            <person name="Lalanne C."/>
            <person name="Gautier V."/>
            <person name="Ament-Velasquez S.L."/>
            <person name="Kruys A."/>
            <person name="Hutchinson M.I."/>
            <person name="Powell A.J."/>
            <person name="Barry K."/>
            <person name="Miller A.N."/>
            <person name="Grigoriev I.V."/>
            <person name="Debuchy R."/>
            <person name="Gladieux P."/>
            <person name="Thoren M.H."/>
            <person name="Johannesson H."/>
        </authorList>
    </citation>
    <scope>NUCLEOTIDE SEQUENCE</scope>
    <source>
        <strain evidence="2">CBS 955.72</strain>
    </source>
</reference>
<keyword evidence="3" id="KW-1185">Reference proteome</keyword>
<organism evidence="2 3">
    <name type="scientific">Lasiosphaeria hispida</name>
    <dbReference type="NCBI Taxonomy" id="260671"/>
    <lineage>
        <taxon>Eukaryota</taxon>
        <taxon>Fungi</taxon>
        <taxon>Dikarya</taxon>
        <taxon>Ascomycota</taxon>
        <taxon>Pezizomycotina</taxon>
        <taxon>Sordariomycetes</taxon>
        <taxon>Sordariomycetidae</taxon>
        <taxon>Sordariales</taxon>
        <taxon>Lasiosphaeriaceae</taxon>
        <taxon>Lasiosphaeria</taxon>
    </lineage>
</organism>
<comment type="caution">
    <text evidence="2">The sequence shown here is derived from an EMBL/GenBank/DDBJ whole genome shotgun (WGS) entry which is preliminary data.</text>
</comment>
<evidence type="ECO:0000313" key="3">
    <source>
        <dbReference type="Proteomes" id="UP001275084"/>
    </source>
</evidence>
<evidence type="ECO:0000256" key="1">
    <source>
        <dbReference type="SAM" id="SignalP"/>
    </source>
</evidence>
<sequence>MRTTLLLLAATAITSVSASLNRRQAFDPDETTSSGANCVDAFGPGYVECVPEKDFEPRLCINPSKGEICCENKWGCPADSFCLVQDLCCPEGTDPASCASQNGVNLPPDFVKTTAAPVAATATAKPTASASEDDVFSTSDAGFFTSDAASITGFASSSTTTTALFGGQTTTATTTTRASATTSKTVLSGAGQERAGFVAAVFGAVAAFML</sequence>